<dbReference type="AlphaFoldDB" id="A0A853PVI9"/>
<name>A0A853PVI9_BACFG</name>
<evidence type="ECO:0000313" key="2">
    <source>
        <dbReference type="Proteomes" id="UP000093197"/>
    </source>
</evidence>
<dbReference type="Proteomes" id="UP000093197">
    <property type="component" value="Unassembled WGS sequence"/>
</dbReference>
<gene>
    <name evidence="1" type="ORF">AC094_18740</name>
</gene>
<organism evidence="1 2">
    <name type="scientific">Bacteroides fragilis</name>
    <dbReference type="NCBI Taxonomy" id="817"/>
    <lineage>
        <taxon>Bacteria</taxon>
        <taxon>Pseudomonadati</taxon>
        <taxon>Bacteroidota</taxon>
        <taxon>Bacteroidia</taxon>
        <taxon>Bacteroidales</taxon>
        <taxon>Bacteroidaceae</taxon>
        <taxon>Bacteroides</taxon>
    </lineage>
</organism>
<protein>
    <submittedName>
        <fullName evidence="1">Uncharacterized protein</fullName>
    </submittedName>
</protein>
<evidence type="ECO:0000313" key="1">
    <source>
        <dbReference type="EMBL" id="OCR31883.1"/>
    </source>
</evidence>
<reference evidence="1 2" key="1">
    <citation type="journal article" date="2016" name="PLoS ONE">
        <title>Genomic Diversity of Enterotoxigenic Strains of Bacteroides fragilis.</title>
        <authorList>
            <person name="Pierce J.V."/>
            <person name="Bernstein H.D."/>
        </authorList>
    </citation>
    <scope>NUCLEOTIDE SEQUENCE [LARGE SCALE GENOMIC DNA]</scope>
    <source>
        <strain evidence="1 2">20793-3</strain>
    </source>
</reference>
<comment type="caution">
    <text evidence="1">The sequence shown here is derived from an EMBL/GenBank/DDBJ whole genome shotgun (WGS) entry which is preliminary data.</text>
</comment>
<dbReference type="EMBL" id="LIDT01000023">
    <property type="protein sequence ID" value="OCR31883.1"/>
    <property type="molecule type" value="Genomic_DNA"/>
</dbReference>
<accession>A0A853PVI9</accession>
<proteinExistence type="predicted"/>
<sequence length="44" mass="5364">MIERTYRAFAMRATLRYTDVRLAIRKKQFRQTIDGQQSVLRIDF</sequence>